<sequence length="237" mass="26536">MQSYIVKCISLCCAVVVSVCAHAQSVEELCKEHVDHLGGKTAVEKVKTIKIQQVTPSKISPTSVYTYYEPGKVYFQKRRSRELTLTTCATLKDAWNHSSYPVSETQNLSTQAQKSLLLQSKFYGPLYDYTVHGDSSDVASVSVGEPVEVDGVPCYALNVVYKSGNKAQVDISKKDYMIMRVISPLGVIKYGDYRTISGLKVPYHIESYTRQGSMVLDVFRVDINSTINSEQLERPRR</sequence>
<name>A0A1T4QE77_9BACT</name>
<reference evidence="2 3" key="1">
    <citation type="submission" date="2017-02" db="EMBL/GenBank/DDBJ databases">
        <authorList>
            <person name="Peterson S.W."/>
        </authorList>
    </citation>
    <scope>NUCLEOTIDE SEQUENCE [LARGE SCALE GENOMIC DNA]</scope>
    <source>
        <strain evidence="2 3">ATCC 43324</strain>
    </source>
</reference>
<dbReference type="Proteomes" id="UP000190065">
    <property type="component" value="Unassembled WGS sequence"/>
</dbReference>
<dbReference type="RefSeq" id="WP_025070429.1">
    <property type="nucleotide sequence ID" value="NZ_FUXK01000021.1"/>
</dbReference>
<dbReference type="EMBL" id="FUXK01000021">
    <property type="protein sequence ID" value="SKA02015.1"/>
    <property type="molecule type" value="Genomic_DNA"/>
</dbReference>
<keyword evidence="1" id="KW-0732">Signal</keyword>
<proteinExistence type="predicted"/>
<feature type="signal peptide" evidence="1">
    <location>
        <begin position="1"/>
        <end position="23"/>
    </location>
</feature>
<protein>
    <recommendedName>
        <fullName evidence="4">Outer membrane lipoprotein-sorting protein</fullName>
    </recommendedName>
</protein>
<evidence type="ECO:0000313" key="2">
    <source>
        <dbReference type="EMBL" id="SKA02015.1"/>
    </source>
</evidence>
<feature type="chain" id="PRO_5010530264" description="Outer membrane lipoprotein-sorting protein" evidence="1">
    <location>
        <begin position="24"/>
        <end position="237"/>
    </location>
</feature>
<dbReference type="AlphaFoldDB" id="A0A1T4QE77"/>
<evidence type="ECO:0000256" key="1">
    <source>
        <dbReference type="SAM" id="SignalP"/>
    </source>
</evidence>
<evidence type="ECO:0008006" key="4">
    <source>
        <dbReference type="Google" id="ProtNLM"/>
    </source>
</evidence>
<gene>
    <name evidence="2" type="ORF">SAMN02745202_01804</name>
</gene>
<organism evidence="2 3">
    <name type="scientific">Segatella oulorum</name>
    <dbReference type="NCBI Taxonomy" id="28136"/>
    <lineage>
        <taxon>Bacteria</taxon>
        <taxon>Pseudomonadati</taxon>
        <taxon>Bacteroidota</taxon>
        <taxon>Bacteroidia</taxon>
        <taxon>Bacteroidales</taxon>
        <taxon>Prevotellaceae</taxon>
        <taxon>Segatella</taxon>
    </lineage>
</organism>
<dbReference type="STRING" id="28136.SAMN02745202_01804"/>
<evidence type="ECO:0000313" key="3">
    <source>
        <dbReference type="Proteomes" id="UP000190065"/>
    </source>
</evidence>
<accession>A0A1T4QE77</accession>